<evidence type="ECO:0000313" key="2">
    <source>
        <dbReference type="Proteomes" id="UP000183954"/>
    </source>
</evidence>
<dbReference type="RefSeq" id="WP_073028827.1">
    <property type="nucleotide sequence ID" value="NZ_FQXJ01000004.1"/>
</dbReference>
<evidence type="ECO:0008006" key="3">
    <source>
        <dbReference type="Google" id="ProtNLM"/>
    </source>
</evidence>
<dbReference type="OrthoDB" id="2088442at2"/>
<dbReference type="Gene3D" id="3.40.50.1010">
    <property type="entry name" value="5'-nuclease"/>
    <property type="match status" value="1"/>
</dbReference>
<organism evidence="1 2">
    <name type="scientific">Desulfosporosinus lacus DSM 15449</name>
    <dbReference type="NCBI Taxonomy" id="1121420"/>
    <lineage>
        <taxon>Bacteria</taxon>
        <taxon>Bacillati</taxon>
        <taxon>Bacillota</taxon>
        <taxon>Clostridia</taxon>
        <taxon>Eubacteriales</taxon>
        <taxon>Desulfitobacteriaceae</taxon>
        <taxon>Desulfosporosinus</taxon>
    </lineage>
</organism>
<name>A0A1M5VM35_9FIRM</name>
<dbReference type="SUPFAM" id="SSF88723">
    <property type="entry name" value="PIN domain-like"/>
    <property type="match status" value="1"/>
</dbReference>
<dbReference type="EMBL" id="FQXJ01000004">
    <property type="protein sequence ID" value="SHH76301.1"/>
    <property type="molecule type" value="Genomic_DNA"/>
</dbReference>
<keyword evidence="2" id="KW-1185">Reference proteome</keyword>
<dbReference type="STRING" id="1121420.SAMN02746098_01405"/>
<proteinExistence type="predicted"/>
<accession>A0A1M5VM35</accession>
<dbReference type="InterPro" id="IPR029060">
    <property type="entry name" value="PIN-like_dom_sf"/>
</dbReference>
<reference evidence="2" key="1">
    <citation type="submission" date="2016-11" db="EMBL/GenBank/DDBJ databases">
        <authorList>
            <person name="Varghese N."/>
            <person name="Submissions S."/>
        </authorList>
    </citation>
    <scope>NUCLEOTIDE SEQUENCE [LARGE SCALE GENOMIC DNA]</scope>
    <source>
        <strain evidence="2">DSM 15449</strain>
    </source>
</reference>
<evidence type="ECO:0000313" key="1">
    <source>
        <dbReference type="EMBL" id="SHH76301.1"/>
    </source>
</evidence>
<dbReference type="AlphaFoldDB" id="A0A1M5VM35"/>
<sequence>MDRVLFDTTVLCGAILTRGINYKLLELAQIPTLFEPVITEVVVCEFIANCRRGMRGTIYSEKEIDLFFEGFAPLLNFENIERIQVGRQLWIDLTKSNQPIGHFLYNLFMLRTGQRKEELLITLDNEGKKLKDIDPCDIHVMFGALEHDCNILLTANVDDFPKIFGNVEVVRPSAFYEYLINKL</sequence>
<protein>
    <recommendedName>
        <fullName evidence="3">PIN domain-containing protein</fullName>
    </recommendedName>
</protein>
<gene>
    <name evidence="1" type="ORF">SAMN02746098_01405</name>
</gene>
<dbReference type="Proteomes" id="UP000183954">
    <property type="component" value="Unassembled WGS sequence"/>
</dbReference>